<proteinExistence type="predicted"/>
<gene>
    <name evidence="1" type="ORF">ACELLULO517_21965</name>
</gene>
<organism evidence="1 2">
    <name type="scientific">Acidisoma cellulosilyticum</name>
    <dbReference type="NCBI Taxonomy" id="2802395"/>
    <lineage>
        <taxon>Bacteria</taxon>
        <taxon>Pseudomonadati</taxon>
        <taxon>Pseudomonadota</taxon>
        <taxon>Alphaproteobacteria</taxon>
        <taxon>Acetobacterales</taxon>
        <taxon>Acidocellaceae</taxon>
        <taxon>Acidisoma</taxon>
    </lineage>
</organism>
<protein>
    <submittedName>
        <fullName evidence="1">Uncharacterized protein</fullName>
    </submittedName>
</protein>
<evidence type="ECO:0000313" key="2">
    <source>
        <dbReference type="Proteomes" id="UP000721844"/>
    </source>
</evidence>
<comment type="caution">
    <text evidence="1">The sequence shown here is derived from an EMBL/GenBank/DDBJ whole genome shotgun (WGS) entry which is preliminary data.</text>
</comment>
<keyword evidence="2" id="KW-1185">Reference proteome</keyword>
<dbReference type="EMBL" id="JAESVA010000010">
    <property type="protein sequence ID" value="MCB8882929.1"/>
    <property type="molecule type" value="Genomic_DNA"/>
</dbReference>
<sequence>MEIAPNFTYSPWRHGGWYVDNIRYPSGAVGCVSRNYSDRKWRIVCDPRPFEQRPTFKSRQEAATAEWNLVRSLDVLTNCECEN</sequence>
<evidence type="ECO:0000313" key="1">
    <source>
        <dbReference type="EMBL" id="MCB8882929.1"/>
    </source>
</evidence>
<reference evidence="1 2" key="1">
    <citation type="journal article" date="2021" name="Microorganisms">
        <title>Acidisoma silvae sp. nov. and Acidisomacellulosilytica sp. nov., Two Acidophilic Bacteria Isolated from Decaying Wood, Hydrolyzing Cellulose and Producing Poly-3-hydroxybutyrate.</title>
        <authorList>
            <person name="Mieszkin S."/>
            <person name="Pouder E."/>
            <person name="Uroz S."/>
            <person name="Simon-Colin C."/>
            <person name="Alain K."/>
        </authorList>
    </citation>
    <scope>NUCLEOTIDE SEQUENCE [LARGE SCALE GENOMIC DNA]</scope>
    <source>
        <strain evidence="1 2">HW T5.17</strain>
    </source>
</reference>
<name>A0A964E5V3_9PROT</name>
<accession>A0A964E5V3</accession>
<dbReference type="RefSeq" id="WP_227309587.1">
    <property type="nucleotide sequence ID" value="NZ_JAESVA010000010.1"/>
</dbReference>
<dbReference type="Proteomes" id="UP000721844">
    <property type="component" value="Unassembled WGS sequence"/>
</dbReference>
<dbReference type="AlphaFoldDB" id="A0A964E5V3"/>